<dbReference type="InterPro" id="IPR013094">
    <property type="entry name" value="AB_hydrolase_3"/>
</dbReference>
<dbReference type="InterPro" id="IPR029058">
    <property type="entry name" value="AB_hydrolase_fold"/>
</dbReference>
<sequence>MNRFDPDWLDAQYNNRARVADSLVMLERWTRASALVRQGVRCELDIRYAEDGDPASTLDVFPTDVPDAPVLVFIHGGWWRVLDKSDHSFVAPVFTEAGAMVVVPNYALCPRVGIEHIALQLTQAIAWAWRHAREHGGDPNRIVLVGHSAGGHLTAMLSCCDWKTVGRDLPRGLVKGAMSISGVHDLEPVPQIGFLAEDLRLDAERARRLSPIHFPPPPLNLPFHALVGADESEEFRRQTRAIRDAWGGRAVPVCEEVPGTNHYTVLHDLADPQGRCHALTRQLLGLRWYSGLQSAPP</sequence>
<keyword evidence="1 3" id="KW-0378">Hydrolase</keyword>
<evidence type="ECO:0000256" key="1">
    <source>
        <dbReference type="ARBA" id="ARBA00022801"/>
    </source>
</evidence>
<feature type="domain" description="Alpha/beta hydrolase fold-3" evidence="2">
    <location>
        <begin position="71"/>
        <end position="188"/>
    </location>
</feature>
<gene>
    <name evidence="3" type="ORF">SNE35_12455</name>
</gene>
<dbReference type="Pfam" id="PF07859">
    <property type="entry name" value="Abhydrolase_3"/>
    <property type="match status" value="1"/>
</dbReference>
<dbReference type="GO" id="GO:0016787">
    <property type="term" value="F:hydrolase activity"/>
    <property type="evidence" value="ECO:0007669"/>
    <property type="project" value="UniProtKB-KW"/>
</dbReference>
<evidence type="ECO:0000313" key="4">
    <source>
        <dbReference type="Proteomes" id="UP001285263"/>
    </source>
</evidence>
<dbReference type="InterPro" id="IPR050300">
    <property type="entry name" value="GDXG_lipolytic_enzyme"/>
</dbReference>
<dbReference type="SUPFAM" id="SSF53474">
    <property type="entry name" value="alpha/beta-Hydrolases"/>
    <property type="match status" value="1"/>
</dbReference>
<proteinExistence type="predicted"/>
<keyword evidence="4" id="KW-1185">Reference proteome</keyword>
<evidence type="ECO:0000259" key="2">
    <source>
        <dbReference type="Pfam" id="PF07859"/>
    </source>
</evidence>
<organism evidence="3 4">
    <name type="scientific">Roseateles agri</name>
    <dbReference type="NCBI Taxonomy" id="3098619"/>
    <lineage>
        <taxon>Bacteria</taxon>
        <taxon>Pseudomonadati</taxon>
        <taxon>Pseudomonadota</taxon>
        <taxon>Betaproteobacteria</taxon>
        <taxon>Burkholderiales</taxon>
        <taxon>Sphaerotilaceae</taxon>
        <taxon>Roseateles</taxon>
    </lineage>
</organism>
<reference evidence="3 4" key="1">
    <citation type="submission" date="2023-11" db="EMBL/GenBank/DDBJ databases">
        <title>Paucibacter sp. nov., isolated from fresh soil in Korea.</title>
        <authorList>
            <person name="Le N.T.T."/>
        </authorList>
    </citation>
    <scope>NUCLEOTIDE SEQUENCE [LARGE SCALE GENOMIC DNA]</scope>
    <source>
        <strain evidence="3 4">R3-3</strain>
    </source>
</reference>
<evidence type="ECO:0000313" key="3">
    <source>
        <dbReference type="EMBL" id="MDY0745325.1"/>
    </source>
</evidence>
<dbReference type="EMBL" id="JAXCLA010000004">
    <property type="protein sequence ID" value="MDY0745325.1"/>
    <property type="molecule type" value="Genomic_DNA"/>
</dbReference>
<name>A0ABU5DGB0_9BURK</name>
<comment type="caution">
    <text evidence="3">The sequence shown here is derived from an EMBL/GenBank/DDBJ whole genome shotgun (WGS) entry which is preliminary data.</text>
</comment>
<dbReference type="RefSeq" id="WP_320423235.1">
    <property type="nucleotide sequence ID" value="NZ_JAXCLA010000004.1"/>
</dbReference>
<dbReference type="PANTHER" id="PTHR48081:SF33">
    <property type="entry name" value="KYNURENINE FORMAMIDASE"/>
    <property type="match status" value="1"/>
</dbReference>
<dbReference type="Proteomes" id="UP001285263">
    <property type="component" value="Unassembled WGS sequence"/>
</dbReference>
<dbReference type="Gene3D" id="3.40.50.1820">
    <property type="entry name" value="alpha/beta hydrolase"/>
    <property type="match status" value="1"/>
</dbReference>
<accession>A0ABU5DGB0</accession>
<dbReference type="PANTHER" id="PTHR48081">
    <property type="entry name" value="AB HYDROLASE SUPERFAMILY PROTEIN C4A8.06C"/>
    <property type="match status" value="1"/>
</dbReference>
<protein>
    <submittedName>
        <fullName evidence="3">Alpha/beta hydrolase</fullName>
    </submittedName>
</protein>